<organism evidence="1 2">
    <name type="scientific">Rothia amarae</name>
    <dbReference type="NCBI Taxonomy" id="169480"/>
    <lineage>
        <taxon>Bacteria</taxon>
        <taxon>Bacillati</taxon>
        <taxon>Actinomycetota</taxon>
        <taxon>Actinomycetes</taxon>
        <taxon>Micrococcales</taxon>
        <taxon>Micrococcaceae</taxon>
        <taxon>Rothia</taxon>
    </lineage>
</organism>
<keyword evidence="2" id="KW-1185">Reference proteome</keyword>
<proteinExistence type="predicted"/>
<accession>A0A7H2BMK6</accession>
<dbReference type="Gene3D" id="3.20.20.70">
    <property type="entry name" value="Aldolase class I"/>
    <property type="match status" value="1"/>
</dbReference>
<dbReference type="InterPro" id="IPR013785">
    <property type="entry name" value="Aldolase_TIM"/>
</dbReference>
<sequence>MSVGSILPNQRRSNGLWVRYGGEEITDTQVKFAAEHYSVAILQPREVDAARRLKELNPNITVLCYKCLSSTREYEGQAPFTSGVSFAEAQEQERAGQSWFARRKDGQLIEWDGYPGHFQMNVWNPAYRKQWVANVSAELADSPFDGVMADNDFFGDYYGLNLPIRGARQLRTFHRGLDRLIRDAGKALNRQGKILVPNIAEARCDPGKWERHSAFGGGFEEVFMGWGAEEFLDVASTMAQAHQMMKTHAPVKLVQADGTRLKQPRLTLLRASTDGTNRHPNFRAALAAFWVWGAGEWTALAGTAHDAHNSTPWVQELAWDLGKPEGKYQEKNGALVRRFSKGWAAVNISDHPSGNIPVPAGLEAAHGKAVPSKVVLPPHQGAIYRNRKH</sequence>
<dbReference type="Proteomes" id="UP000516421">
    <property type="component" value="Chromosome"/>
</dbReference>
<dbReference type="InterPro" id="IPR017853">
    <property type="entry name" value="GH"/>
</dbReference>
<dbReference type="AlphaFoldDB" id="A0A7H2BMK6"/>
<gene>
    <name evidence="1" type="ORF">IDM48_01135</name>
</gene>
<evidence type="ECO:0000313" key="1">
    <source>
        <dbReference type="EMBL" id="QNV40902.1"/>
    </source>
</evidence>
<name>A0A7H2BMK6_9MICC</name>
<dbReference type="Pfam" id="PF14885">
    <property type="entry name" value="GHL15"/>
    <property type="match status" value="1"/>
</dbReference>
<protein>
    <submittedName>
        <fullName evidence="1">Uncharacterized protein</fullName>
    </submittedName>
</protein>
<dbReference type="EMBL" id="CP061538">
    <property type="protein sequence ID" value="QNV40902.1"/>
    <property type="molecule type" value="Genomic_DNA"/>
</dbReference>
<reference evidence="1 2" key="1">
    <citation type="submission" date="2020-09" db="EMBL/GenBank/DDBJ databases">
        <title>Investigation of environmental microbe.</title>
        <authorList>
            <person name="Ou Y."/>
            <person name="Kang Q."/>
        </authorList>
    </citation>
    <scope>NUCLEOTIDE SEQUENCE [LARGE SCALE GENOMIC DNA]</scope>
    <source>
        <strain evidence="1 2">KJZ-9</strain>
    </source>
</reference>
<dbReference type="InterPro" id="IPR029455">
    <property type="entry name" value="GHL15"/>
</dbReference>
<dbReference type="KEGG" id="rama:IDM48_01135"/>
<evidence type="ECO:0000313" key="2">
    <source>
        <dbReference type="Proteomes" id="UP000516421"/>
    </source>
</evidence>
<dbReference type="SUPFAM" id="SSF51445">
    <property type="entry name" value="(Trans)glycosidases"/>
    <property type="match status" value="1"/>
</dbReference>